<comment type="caution">
    <text evidence="3">The sequence shown here is derived from an EMBL/GenBank/DDBJ whole genome shotgun (WGS) entry which is preliminary data.</text>
</comment>
<dbReference type="SUPFAM" id="SSF53850">
    <property type="entry name" value="Periplasmic binding protein-like II"/>
    <property type="match status" value="1"/>
</dbReference>
<feature type="chain" id="PRO_5016619776" evidence="2">
    <location>
        <begin position="30"/>
        <end position="347"/>
    </location>
</feature>
<evidence type="ECO:0000256" key="2">
    <source>
        <dbReference type="SAM" id="SignalP"/>
    </source>
</evidence>
<feature type="signal peptide" evidence="2">
    <location>
        <begin position="1"/>
        <end position="29"/>
    </location>
</feature>
<evidence type="ECO:0000256" key="1">
    <source>
        <dbReference type="ARBA" id="ARBA00022729"/>
    </source>
</evidence>
<reference evidence="3 4" key="1">
    <citation type="submission" date="2018-06" db="EMBL/GenBank/DDBJ databases">
        <title>Nitrincola tibetense sp. nov., isolated from Lake XuguoCo on Tibetan Plateau.</title>
        <authorList>
            <person name="Xing P."/>
        </authorList>
    </citation>
    <scope>NUCLEOTIDE SEQUENCE [LARGE SCALE GENOMIC DNA]</scope>
    <source>
        <strain evidence="4">xg18</strain>
    </source>
</reference>
<dbReference type="PANTHER" id="PTHR33376:SF15">
    <property type="entry name" value="BLL6794 PROTEIN"/>
    <property type="match status" value="1"/>
</dbReference>
<evidence type="ECO:0000313" key="3">
    <source>
        <dbReference type="EMBL" id="RAU18906.1"/>
    </source>
</evidence>
<evidence type="ECO:0000313" key="4">
    <source>
        <dbReference type="Proteomes" id="UP000250744"/>
    </source>
</evidence>
<dbReference type="GO" id="GO:0055085">
    <property type="term" value="P:transmembrane transport"/>
    <property type="evidence" value="ECO:0007669"/>
    <property type="project" value="InterPro"/>
</dbReference>
<protein>
    <submittedName>
        <fullName evidence="3">C4-dicarboxylate ABC transporter substrate-binding protein</fullName>
    </submittedName>
</protein>
<proteinExistence type="predicted"/>
<dbReference type="OrthoDB" id="9177965at2"/>
<dbReference type="EMBL" id="QKRX01000003">
    <property type="protein sequence ID" value="RAU18906.1"/>
    <property type="molecule type" value="Genomic_DNA"/>
</dbReference>
<keyword evidence="4" id="KW-1185">Reference proteome</keyword>
<sequence length="347" mass="37605">MKVIPNKMKSLTAASLLIAGMLGASIATASTTLVVGTWMPPSNPMNAVVLPTWGAWVEEATEGRVTVRIEHDLGNPAAYYDLVEDGVINAGWSFHGYLPGRFSLPMAVEQPGMGVNAEAASAALWQVHETHFAQANEYEGLELLALITHGPGQLHTREPINSLSDLRNKRIRIGGGVQSALGERMEVTAVAAPGPRVYEMLQQGVIDGVFMPAQEQRSLRLDEVAPNLTIFPGGLYLGSFAMFIDPEFMEQLEPRDADAIRSVSGLKLSAMAGKEWDQADIDGIAYAREKGVNVVELDENHPMVQEFNQLIQGMDDEWVAGIQRAGVDAAAALADLRRLALEYAEQN</sequence>
<keyword evidence="1 2" id="KW-0732">Signal</keyword>
<dbReference type="AlphaFoldDB" id="A0A364NP80"/>
<dbReference type="PANTHER" id="PTHR33376">
    <property type="match status" value="1"/>
</dbReference>
<dbReference type="NCBIfam" id="NF037995">
    <property type="entry name" value="TRAP_S1"/>
    <property type="match status" value="1"/>
</dbReference>
<dbReference type="CDD" id="cd13665">
    <property type="entry name" value="PBP2_TRAP_Dctp3_4"/>
    <property type="match status" value="1"/>
</dbReference>
<dbReference type="RefSeq" id="WP_112158276.1">
    <property type="nucleotide sequence ID" value="NZ_QKRX01000003.1"/>
</dbReference>
<gene>
    <name evidence="3" type="ORF">DN062_05360</name>
</gene>
<dbReference type="InterPro" id="IPR018389">
    <property type="entry name" value="DctP_fam"/>
</dbReference>
<organism evidence="3 4">
    <name type="scientific">Nitrincola tibetensis</name>
    <dbReference type="NCBI Taxonomy" id="2219697"/>
    <lineage>
        <taxon>Bacteria</taxon>
        <taxon>Pseudomonadati</taxon>
        <taxon>Pseudomonadota</taxon>
        <taxon>Gammaproteobacteria</taxon>
        <taxon>Oceanospirillales</taxon>
        <taxon>Oceanospirillaceae</taxon>
        <taxon>Nitrincola</taxon>
    </lineage>
</organism>
<dbReference type="Pfam" id="PF03480">
    <property type="entry name" value="DctP"/>
    <property type="match status" value="1"/>
</dbReference>
<accession>A0A364NP80</accession>
<dbReference type="Gene3D" id="3.40.190.170">
    <property type="entry name" value="Bacterial extracellular solute-binding protein, family 7"/>
    <property type="match status" value="1"/>
</dbReference>
<dbReference type="InterPro" id="IPR038404">
    <property type="entry name" value="TRAP_DctP_sf"/>
</dbReference>
<name>A0A364NP80_9GAMM</name>
<dbReference type="Proteomes" id="UP000250744">
    <property type="component" value="Unassembled WGS sequence"/>
</dbReference>